<keyword evidence="1" id="KW-0547">Nucleotide-binding</keyword>
<accession>A0A0U0ZRJ5</accession>
<evidence type="ECO:0000313" key="1">
    <source>
        <dbReference type="EMBL" id="CPV67036.1"/>
    </source>
</evidence>
<evidence type="ECO:0000313" key="2">
    <source>
        <dbReference type="Proteomes" id="UP000045782"/>
    </source>
</evidence>
<proteinExistence type="predicted"/>
<dbReference type="EMBL" id="CSWP01000009">
    <property type="protein sequence ID" value="CPV67036.1"/>
    <property type="molecule type" value="Genomic_DNA"/>
</dbReference>
<dbReference type="RefSeq" id="WP_052619159.1">
    <property type="nucleotide sequence ID" value="NZ_CSWP01000009.1"/>
</dbReference>
<name>A0A0U0ZRJ5_9MYCO</name>
<dbReference type="Proteomes" id="UP000045782">
    <property type="component" value="Unassembled WGS sequence"/>
</dbReference>
<organism evidence="1 2">
    <name type="scientific">Mycobacteroides abscessus</name>
    <dbReference type="NCBI Taxonomy" id="36809"/>
    <lineage>
        <taxon>Bacteria</taxon>
        <taxon>Bacillati</taxon>
        <taxon>Actinomycetota</taxon>
        <taxon>Actinomycetes</taxon>
        <taxon>Mycobacteriales</taxon>
        <taxon>Mycobacteriaceae</taxon>
        <taxon>Mycobacteroides</taxon>
    </lineage>
</organism>
<keyword evidence="1" id="KW-0378">Hydrolase</keyword>
<keyword evidence="1" id="KW-0347">Helicase</keyword>
<dbReference type="GO" id="GO:0004386">
    <property type="term" value="F:helicase activity"/>
    <property type="evidence" value="ECO:0007669"/>
    <property type="project" value="UniProtKB-KW"/>
</dbReference>
<sequence>MTSTHALVRSPLREAIRKNVLADYRLILTLVGAADIVAATGMHPGGPAGRGEHAWPAHQGAVQVAVAAAATRYGLRRIVVLHNSVPASRRFTTTFAQVLAPAERSALRLIHVDNKITAVRRRECLDALCSPGPGSWTVLSTVRNVLQSLTLPAVDALVLAAPRASTAECGEYVHKALPVLRSRPRTVAVVLPAFLDDSRPLPVQLSGSGFIHVRRALDSLSSEDPELRAEILRTNGAGNRLKILDGYGADVDPRLHAAVTEQLKSVIGLRESWNQEVAQ</sequence>
<keyword evidence="1" id="KW-0067">ATP-binding</keyword>
<reference evidence="1 2" key="1">
    <citation type="submission" date="2015-03" db="EMBL/GenBank/DDBJ databases">
        <authorList>
            <person name="Murphy D."/>
        </authorList>
    </citation>
    <scope>NUCLEOTIDE SEQUENCE [LARGE SCALE GENOMIC DNA]</scope>
    <source>
        <strain evidence="1 2">PAP088</strain>
    </source>
</reference>
<gene>
    <name evidence="1" type="ORF">ERS075579_04136</name>
</gene>
<protein>
    <submittedName>
        <fullName evidence="1">Putative helicase</fullName>
    </submittedName>
</protein>
<dbReference type="AlphaFoldDB" id="A0A0U0ZRJ5"/>